<sequence>MRASVAALLVLLFNCCAVAHAEVVNVYTSANFAPLVINHARGIYVDLVEHLNQQRLGDLTFKLTYLPRKRLQMKLEQGSMDGIVIGMMPQWLDDVGQKKYLWTAPFAVDRFVLVSRTGSGIDPNAAVSVSGRSIGLVLGYVYPGIDEWIARYGLVRNDALSEDINLEKLRLGRVDCVAVAESVARYYLKTHALSDQFQLADLPGQQTERRFLIPHSKAAVYDKLAPVIRRLKDDPVWQRSASKYQ</sequence>
<feature type="domain" description="Solute-binding protein family 3/N-terminal" evidence="3">
    <location>
        <begin position="23"/>
        <end position="245"/>
    </location>
</feature>
<dbReference type="EMBL" id="WKJJ01000035">
    <property type="protein sequence ID" value="MRV76570.1"/>
    <property type="molecule type" value="Genomic_DNA"/>
</dbReference>
<keyword evidence="1 2" id="KW-0732">Signal</keyword>
<dbReference type="PANTHER" id="PTHR35936">
    <property type="entry name" value="MEMBRANE-BOUND LYTIC MUREIN TRANSGLYCOSYLASE F"/>
    <property type="match status" value="1"/>
</dbReference>
<evidence type="ECO:0000256" key="2">
    <source>
        <dbReference type="SAM" id="SignalP"/>
    </source>
</evidence>
<dbReference type="SUPFAM" id="SSF53850">
    <property type="entry name" value="Periplasmic binding protein-like II"/>
    <property type="match status" value="1"/>
</dbReference>
<evidence type="ECO:0000259" key="3">
    <source>
        <dbReference type="SMART" id="SM00062"/>
    </source>
</evidence>
<evidence type="ECO:0000313" key="4">
    <source>
        <dbReference type="EMBL" id="MRV76570.1"/>
    </source>
</evidence>
<dbReference type="Proteomes" id="UP000446768">
    <property type="component" value="Unassembled WGS sequence"/>
</dbReference>
<dbReference type="SMART" id="SM00062">
    <property type="entry name" value="PBPb"/>
    <property type="match status" value="1"/>
</dbReference>
<evidence type="ECO:0000313" key="5">
    <source>
        <dbReference type="Proteomes" id="UP000446768"/>
    </source>
</evidence>
<reference evidence="4 5" key="1">
    <citation type="submission" date="2019-11" db="EMBL/GenBank/DDBJ databases">
        <title>Novel species isolated from a subtropical stream in China.</title>
        <authorList>
            <person name="Lu H."/>
        </authorList>
    </citation>
    <scope>NUCLEOTIDE SEQUENCE [LARGE SCALE GENOMIC DNA]</scope>
    <source>
        <strain evidence="4 5">FT92W</strain>
    </source>
</reference>
<feature type="signal peptide" evidence="2">
    <location>
        <begin position="1"/>
        <end position="21"/>
    </location>
</feature>
<feature type="chain" id="PRO_5031540347" evidence="2">
    <location>
        <begin position="22"/>
        <end position="245"/>
    </location>
</feature>
<comment type="caution">
    <text evidence="4">The sequence shown here is derived from an EMBL/GenBank/DDBJ whole genome shotgun (WGS) entry which is preliminary data.</text>
</comment>
<organism evidence="4 5">
    <name type="scientific">Pseudoduganella rivuli</name>
    <dbReference type="NCBI Taxonomy" id="2666085"/>
    <lineage>
        <taxon>Bacteria</taxon>
        <taxon>Pseudomonadati</taxon>
        <taxon>Pseudomonadota</taxon>
        <taxon>Betaproteobacteria</taxon>
        <taxon>Burkholderiales</taxon>
        <taxon>Oxalobacteraceae</taxon>
        <taxon>Telluria group</taxon>
        <taxon>Pseudoduganella</taxon>
    </lineage>
</organism>
<gene>
    <name evidence="4" type="ORF">GJ700_33145</name>
</gene>
<dbReference type="Gene3D" id="3.40.190.10">
    <property type="entry name" value="Periplasmic binding protein-like II"/>
    <property type="match status" value="2"/>
</dbReference>
<name>A0A7X2IUW1_9BURK</name>
<dbReference type="InterPro" id="IPR001638">
    <property type="entry name" value="Solute-binding_3/MltF_N"/>
</dbReference>
<dbReference type="AlphaFoldDB" id="A0A7X2IUW1"/>
<protein>
    <submittedName>
        <fullName evidence="4">Transporter substrate-binding domain-containing protein</fullName>
    </submittedName>
</protein>
<keyword evidence="5" id="KW-1185">Reference proteome</keyword>
<dbReference type="PANTHER" id="PTHR35936:SF35">
    <property type="entry name" value="L-CYSTINE-BINDING PROTEIN TCYJ"/>
    <property type="match status" value="1"/>
</dbReference>
<proteinExistence type="predicted"/>
<evidence type="ECO:0000256" key="1">
    <source>
        <dbReference type="ARBA" id="ARBA00022729"/>
    </source>
</evidence>
<accession>A0A7X2IUW1</accession>